<feature type="coiled-coil region" evidence="6">
    <location>
        <begin position="86"/>
        <end position="123"/>
    </location>
</feature>
<proteinExistence type="inferred from homology"/>
<feature type="domain" description="Cytochrome b5 heme-binding" evidence="7">
    <location>
        <begin position="3"/>
        <end position="79"/>
    </location>
</feature>
<evidence type="ECO:0000256" key="6">
    <source>
        <dbReference type="SAM" id="Coils"/>
    </source>
</evidence>
<dbReference type="KEGG" id="cten:18246275"/>
<gene>
    <name evidence="8" type="ORF">CANTEDRAFT_111405</name>
</gene>
<keyword evidence="9" id="KW-1185">Reference proteome</keyword>
<dbReference type="STRING" id="590646.G3BEY2"/>
<dbReference type="InterPro" id="IPR018506">
    <property type="entry name" value="Cyt_B5_heme-BS"/>
</dbReference>
<feature type="transmembrane region" description="Helical" evidence="5">
    <location>
        <begin position="124"/>
        <end position="146"/>
    </location>
</feature>
<dbReference type="GO" id="GO:0016020">
    <property type="term" value="C:membrane"/>
    <property type="evidence" value="ECO:0007669"/>
    <property type="project" value="TreeGrafter"/>
</dbReference>
<comment type="similarity">
    <text evidence="4 5">Belongs to the cytochrome b5 family.</text>
</comment>
<dbReference type="PROSITE" id="PS00191">
    <property type="entry name" value="CYTOCHROME_B5_1"/>
    <property type="match status" value="1"/>
</dbReference>
<keyword evidence="5" id="KW-1133">Transmembrane helix</keyword>
<keyword evidence="5" id="KW-0472">Membrane</keyword>
<dbReference type="AlphaFoldDB" id="G3BEY2"/>
<name>G3BEY2_CANTC</name>
<evidence type="ECO:0000259" key="7">
    <source>
        <dbReference type="PROSITE" id="PS50255"/>
    </source>
</evidence>
<evidence type="ECO:0000256" key="2">
    <source>
        <dbReference type="ARBA" id="ARBA00022723"/>
    </source>
</evidence>
<dbReference type="HOGENOM" id="CLU_102602_3_1_1"/>
<keyword evidence="5" id="KW-0812">Transmembrane</keyword>
<dbReference type="InterPro" id="IPR001199">
    <property type="entry name" value="Cyt_B5-like_heme/steroid-bd"/>
</dbReference>
<evidence type="ECO:0000256" key="5">
    <source>
        <dbReference type="RuleBase" id="RU362121"/>
    </source>
</evidence>
<dbReference type="PROSITE" id="PS50255">
    <property type="entry name" value="CYTOCHROME_B5_2"/>
    <property type="match status" value="1"/>
</dbReference>
<dbReference type="Gene3D" id="3.10.120.10">
    <property type="entry name" value="Cytochrome b5-like heme/steroid binding domain"/>
    <property type="match status" value="1"/>
</dbReference>
<dbReference type="Proteomes" id="UP000000707">
    <property type="component" value="Unassembled WGS sequence"/>
</dbReference>
<dbReference type="InterPro" id="IPR036400">
    <property type="entry name" value="Cyt_B5-like_heme/steroid_sf"/>
</dbReference>
<dbReference type="GeneID" id="18246275"/>
<keyword evidence="6" id="KW-0175">Coiled coil</keyword>
<dbReference type="OrthoDB" id="260519at2759"/>
<dbReference type="RefSeq" id="XP_006689177.1">
    <property type="nucleotide sequence ID" value="XM_006689114.1"/>
</dbReference>
<evidence type="ECO:0000256" key="3">
    <source>
        <dbReference type="ARBA" id="ARBA00023004"/>
    </source>
</evidence>
<dbReference type="EMBL" id="GL996528">
    <property type="protein sequence ID" value="EGV59963.1"/>
    <property type="molecule type" value="Genomic_DNA"/>
</dbReference>
<dbReference type="GO" id="GO:0046872">
    <property type="term" value="F:metal ion binding"/>
    <property type="evidence" value="ECO:0007669"/>
    <property type="project" value="UniProtKB-UniRule"/>
</dbReference>
<dbReference type="PANTHER" id="PTHR19359:SF95">
    <property type="entry name" value="CYTOCHROME B5 TYPE B"/>
    <property type="match status" value="1"/>
</dbReference>
<dbReference type="Pfam" id="PF00173">
    <property type="entry name" value="Cyt-b5"/>
    <property type="match status" value="1"/>
</dbReference>
<reference evidence="8 9" key="1">
    <citation type="journal article" date="2011" name="Proc. Natl. Acad. Sci. U.S.A.">
        <title>Comparative genomics of xylose-fermenting fungi for enhanced biofuel production.</title>
        <authorList>
            <person name="Wohlbach D.J."/>
            <person name="Kuo A."/>
            <person name="Sato T.K."/>
            <person name="Potts K.M."/>
            <person name="Salamov A.A."/>
            <person name="LaButti K.M."/>
            <person name="Sun H."/>
            <person name="Clum A."/>
            <person name="Pangilinan J.L."/>
            <person name="Lindquist E.A."/>
            <person name="Lucas S."/>
            <person name="Lapidus A."/>
            <person name="Jin M."/>
            <person name="Gunawan C."/>
            <person name="Balan V."/>
            <person name="Dale B.E."/>
            <person name="Jeffries T.W."/>
            <person name="Zinkel R."/>
            <person name="Barry K.W."/>
            <person name="Grigoriev I.V."/>
            <person name="Gasch A.P."/>
        </authorList>
    </citation>
    <scope>NUCLEOTIDE SEQUENCE [LARGE SCALE GENOMIC DNA]</scope>
    <source>
        <strain evidence="9">ATCC 10573 / BCRC 21748 / CBS 615 / JCM 9827 / NBRC 10315 / NRRL Y-1498 / VKM Y-70</strain>
    </source>
</reference>
<dbReference type="GO" id="GO:0020037">
    <property type="term" value="F:heme binding"/>
    <property type="evidence" value="ECO:0007669"/>
    <property type="project" value="UniProtKB-UniRule"/>
</dbReference>
<keyword evidence="1 5" id="KW-0349">Heme</keyword>
<dbReference type="SMART" id="SM01117">
    <property type="entry name" value="Cyt-b5"/>
    <property type="match status" value="1"/>
</dbReference>
<dbReference type="PRINTS" id="PR00363">
    <property type="entry name" value="CYTOCHROMEB5"/>
</dbReference>
<evidence type="ECO:0000313" key="8">
    <source>
        <dbReference type="EMBL" id="EGV59963.1"/>
    </source>
</evidence>
<evidence type="ECO:0000256" key="4">
    <source>
        <dbReference type="ARBA" id="ARBA00038168"/>
    </source>
</evidence>
<dbReference type="SUPFAM" id="SSF55856">
    <property type="entry name" value="Cytochrome b5-like heme/steroid binding domain"/>
    <property type="match status" value="1"/>
</dbReference>
<evidence type="ECO:0000313" key="9">
    <source>
        <dbReference type="Proteomes" id="UP000000707"/>
    </source>
</evidence>
<organism evidence="9">
    <name type="scientific">Candida tenuis (strain ATCC 10573 / BCRC 21748 / CBS 615 / JCM 9827 / NBRC 10315 / NRRL Y-1498 / VKM Y-70)</name>
    <name type="common">Yeast</name>
    <name type="synonym">Yamadazyma tenuis</name>
    <dbReference type="NCBI Taxonomy" id="590646"/>
    <lineage>
        <taxon>Eukaryota</taxon>
        <taxon>Fungi</taxon>
        <taxon>Dikarya</taxon>
        <taxon>Ascomycota</taxon>
        <taxon>Saccharomycotina</taxon>
        <taxon>Pichiomycetes</taxon>
        <taxon>Debaryomycetaceae</taxon>
        <taxon>Yamadazyma</taxon>
    </lineage>
</organism>
<dbReference type="eggNOG" id="KOG0537">
    <property type="taxonomic scope" value="Eukaryota"/>
</dbReference>
<keyword evidence="3 5" id="KW-0408">Iron</keyword>
<evidence type="ECO:0000256" key="1">
    <source>
        <dbReference type="ARBA" id="ARBA00022617"/>
    </source>
</evidence>
<sequence>MSRPSYTCEQVKAHCQPKDLWMIVYNKVYDLTNFIELHPGGIEVMIDCGGVDATEAFDDVAHSDYALDMLQPYFVGDLVPWEHRPYKTARAQFQEADKRKEQLKRERATLARQRKKNKLWKRRVERITLVVLSMVAFGTVLFYFLLQRMKLNYYSDI</sequence>
<protein>
    <recommendedName>
        <fullName evidence="7">Cytochrome b5 heme-binding domain-containing protein</fullName>
    </recommendedName>
</protein>
<dbReference type="PANTHER" id="PTHR19359">
    <property type="entry name" value="CYTOCHROME B5"/>
    <property type="match status" value="1"/>
</dbReference>
<keyword evidence="2 5" id="KW-0479">Metal-binding</keyword>
<accession>G3BEY2</accession>
<dbReference type="InterPro" id="IPR050668">
    <property type="entry name" value="Cytochrome_b5"/>
</dbReference>